<protein>
    <recommendedName>
        <fullName evidence="4">Secreted protein</fullName>
    </recommendedName>
</protein>
<feature type="compositionally biased region" description="Basic and acidic residues" evidence="1">
    <location>
        <begin position="39"/>
        <end position="77"/>
    </location>
</feature>
<organism evidence="3">
    <name type="scientific">Cucumis melo</name>
    <name type="common">Muskmelon</name>
    <dbReference type="NCBI Taxonomy" id="3656"/>
    <lineage>
        <taxon>Eukaryota</taxon>
        <taxon>Viridiplantae</taxon>
        <taxon>Streptophyta</taxon>
        <taxon>Embryophyta</taxon>
        <taxon>Tracheophyta</taxon>
        <taxon>Spermatophyta</taxon>
        <taxon>Magnoliopsida</taxon>
        <taxon>eudicotyledons</taxon>
        <taxon>Gunneridae</taxon>
        <taxon>Pentapetalae</taxon>
        <taxon>rosids</taxon>
        <taxon>fabids</taxon>
        <taxon>Cucurbitales</taxon>
        <taxon>Cucurbitaceae</taxon>
        <taxon>Benincaseae</taxon>
        <taxon>Cucumis</taxon>
    </lineage>
</organism>
<proteinExistence type="predicted"/>
<evidence type="ECO:0000256" key="2">
    <source>
        <dbReference type="SAM" id="SignalP"/>
    </source>
</evidence>
<dbReference type="EnsemblPlants" id="MELO3C008447.2.1">
    <property type="protein sequence ID" value="MELO3C008447.2.1"/>
    <property type="gene ID" value="MELO3C008447.2"/>
</dbReference>
<feature type="chain" id="PRO_5039952738" description="Secreted protein" evidence="2">
    <location>
        <begin position="23"/>
        <end position="85"/>
    </location>
</feature>
<name>A0A9I9CTY9_CUCME</name>
<evidence type="ECO:0000256" key="1">
    <source>
        <dbReference type="SAM" id="MobiDB-lite"/>
    </source>
</evidence>
<feature type="region of interest" description="Disordered" evidence="1">
    <location>
        <begin position="39"/>
        <end position="85"/>
    </location>
</feature>
<feature type="signal peptide" evidence="2">
    <location>
        <begin position="1"/>
        <end position="22"/>
    </location>
</feature>
<accession>A0A9I9CTY9</accession>
<dbReference type="Gramene" id="MELO3C008447.2.1">
    <property type="protein sequence ID" value="MELO3C008447.2.1"/>
    <property type="gene ID" value="MELO3C008447.2"/>
</dbReference>
<dbReference type="AlphaFoldDB" id="A0A9I9CTY9"/>
<evidence type="ECO:0000313" key="3">
    <source>
        <dbReference type="EnsemblPlants" id="MELO3C008447.2.1"/>
    </source>
</evidence>
<reference evidence="3" key="1">
    <citation type="submission" date="2023-03" db="UniProtKB">
        <authorList>
            <consortium name="EnsemblPlants"/>
        </authorList>
    </citation>
    <scope>IDENTIFICATION</scope>
</reference>
<keyword evidence="2" id="KW-0732">Signal</keyword>
<sequence>MTFVSSITMFRLLVISHRGLLACLNCPSIIGLPLPNHAASKDAHMRSHNKYEASHPRSHSKDEISHLRSHSKDEASHPRSHNNGK</sequence>
<evidence type="ECO:0008006" key="4">
    <source>
        <dbReference type="Google" id="ProtNLM"/>
    </source>
</evidence>